<feature type="domain" description="Glycoside hydrolase family 29 N-terminal" evidence="1">
    <location>
        <begin position="9"/>
        <end position="66"/>
    </location>
</feature>
<sequence>MPNPPCLKYYESSWNYSFQEASFNWFKDAGFGMFVHFSLASMLLGGTDEYAELDTWFEKQTAFEQMDRYAQKIVRK</sequence>
<name>A0A415BSA5_PHOVU</name>
<dbReference type="GO" id="GO:0005975">
    <property type="term" value="P:carbohydrate metabolic process"/>
    <property type="evidence" value="ECO:0007669"/>
    <property type="project" value="InterPro"/>
</dbReference>
<gene>
    <name evidence="2" type="ORF">DW150_10015</name>
</gene>
<organism evidence="2 3">
    <name type="scientific">Phocaeicola vulgatus</name>
    <name type="common">Bacteroides vulgatus</name>
    <dbReference type="NCBI Taxonomy" id="821"/>
    <lineage>
        <taxon>Bacteria</taxon>
        <taxon>Pseudomonadati</taxon>
        <taxon>Bacteroidota</taxon>
        <taxon>Bacteroidia</taxon>
        <taxon>Bacteroidales</taxon>
        <taxon>Bacteroidaceae</taxon>
        <taxon>Phocaeicola</taxon>
    </lineage>
</organism>
<proteinExistence type="predicted"/>
<evidence type="ECO:0000259" key="1">
    <source>
        <dbReference type="Pfam" id="PF01120"/>
    </source>
</evidence>
<dbReference type="AlphaFoldDB" id="A0A415BSA5"/>
<dbReference type="Pfam" id="PF01120">
    <property type="entry name" value="Alpha_L_fucos"/>
    <property type="match status" value="1"/>
</dbReference>
<reference evidence="2 3" key="1">
    <citation type="submission" date="2018-08" db="EMBL/GenBank/DDBJ databases">
        <title>A genome reference for cultivated species of the human gut microbiota.</title>
        <authorList>
            <person name="Zou Y."/>
            <person name="Xue W."/>
            <person name="Luo G."/>
        </authorList>
    </citation>
    <scope>NUCLEOTIDE SEQUENCE [LARGE SCALE GENOMIC DNA]</scope>
    <source>
        <strain evidence="2 3">AM13-21</strain>
    </source>
</reference>
<dbReference type="EMBL" id="QRLF01000014">
    <property type="protein sequence ID" value="RHI91348.1"/>
    <property type="molecule type" value="Genomic_DNA"/>
</dbReference>
<dbReference type="GO" id="GO:0004560">
    <property type="term" value="F:alpha-L-fucosidase activity"/>
    <property type="evidence" value="ECO:0007669"/>
    <property type="project" value="InterPro"/>
</dbReference>
<dbReference type="Proteomes" id="UP000285777">
    <property type="component" value="Unassembled WGS sequence"/>
</dbReference>
<protein>
    <recommendedName>
        <fullName evidence="1">Glycoside hydrolase family 29 N-terminal domain-containing protein</fullName>
    </recommendedName>
</protein>
<dbReference type="InterPro" id="IPR057739">
    <property type="entry name" value="Glyco_hydro_29_N"/>
</dbReference>
<evidence type="ECO:0000313" key="3">
    <source>
        <dbReference type="Proteomes" id="UP000285777"/>
    </source>
</evidence>
<accession>A0A415BSA5</accession>
<dbReference type="RefSeq" id="WP_118290855.1">
    <property type="nucleotide sequence ID" value="NZ_QRLF01000014.1"/>
</dbReference>
<comment type="caution">
    <text evidence="2">The sequence shown here is derived from an EMBL/GenBank/DDBJ whole genome shotgun (WGS) entry which is preliminary data.</text>
</comment>
<evidence type="ECO:0000313" key="2">
    <source>
        <dbReference type="EMBL" id="RHI91348.1"/>
    </source>
</evidence>
<dbReference type="Gene3D" id="3.20.20.80">
    <property type="entry name" value="Glycosidases"/>
    <property type="match status" value="1"/>
</dbReference>